<dbReference type="SUPFAM" id="SSF55781">
    <property type="entry name" value="GAF domain-like"/>
    <property type="match status" value="1"/>
</dbReference>
<dbReference type="CDD" id="cd01948">
    <property type="entry name" value="EAL"/>
    <property type="match status" value="1"/>
</dbReference>
<dbReference type="CDD" id="cd00130">
    <property type="entry name" value="PAS"/>
    <property type="match status" value="1"/>
</dbReference>
<dbReference type="RefSeq" id="WP_053585264.1">
    <property type="nucleotide sequence ID" value="NZ_LGRV01000007.1"/>
</dbReference>
<dbReference type="PANTHER" id="PTHR33121:SF70">
    <property type="entry name" value="SIGNALING PROTEIN YKOW"/>
    <property type="match status" value="1"/>
</dbReference>
<dbReference type="Gene3D" id="3.30.450.20">
    <property type="entry name" value="PAS domain"/>
    <property type="match status" value="1"/>
</dbReference>
<keyword evidence="4" id="KW-1185">Reference proteome</keyword>
<dbReference type="Gene3D" id="3.20.20.450">
    <property type="entry name" value="EAL domain"/>
    <property type="match status" value="1"/>
</dbReference>
<dbReference type="InterPro" id="IPR035919">
    <property type="entry name" value="EAL_sf"/>
</dbReference>
<dbReference type="SMART" id="SM00052">
    <property type="entry name" value="EAL"/>
    <property type="match status" value="1"/>
</dbReference>
<dbReference type="SUPFAM" id="SSF55785">
    <property type="entry name" value="PYP-like sensor domain (PAS domain)"/>
    <property type="match status" value="1"/>
</dbReference>
<dbReference type="SUPFAM" id="SSF141868">
    <property type="entry name" value="EAL domain-like"/>
    <property type="match status" value="1"/>
</dbReference>
<dbReference type="SUPFAM" id="SSF55073">
    <property type="entry name" value="Nucleotide cyclase"/>
    <property type="match status" value="1"/>
</dbReference>
<evidence type="ECO:0000259" key="2">
    <source>
        <dbReference type="PROSITE" id="PS50887"/>
    </source>
</evidence>
<dbReference type="InterPro" id="IPR000160">
    <property type="entry name" value="GGDEF_dom"/>
</dbReference>
<dbReference type="PANTHER" id="PTHR33121">
    <property type="entry name" value="CYCLIC DI-GMP PHOSPHODIESTERASE PDEF"/>
    <property type="match status" value="1"/>
</dbReference>
<dbReference type="Gene3D" id="3.30.70.270">
    <property type="match status" value="1"/>
</dbReference>
<dbReference type="Pfam" id="PF13426">
    <property type="entry name" value="PAS_9"/>
    <property type="match status" value="1"/>
</dbReference>
<dbReference type="Pfam" id="PF00990">
    <property type="entry name" value="GGDEF"/>
    <property type="match status" value="1"/>
</dbReference>
<evidence type="ECO:0000259" key="1">
    <source>
        <dbReference type="PROSITE" id="PS50883"/>
    </source>
</evidence>
<dbReference type="Proteomes" id="UP000050668">
    <property type="component" value="Unassembled WGS sequence"/>
</dbReference>
<proteinExistence type="predicted"/>
<evidence type="ECO:0000313" key="4">
    <source>
        <dbReference type="Proteomes" id="UP000050668"/>
    </source>
</evidence>
<dbReference type="InterPro" id="IPR000014">
    <property type="entry name" value="PAS"/>
</dbReference>
<dbReference type="Pfam" id="PF00563">
    <property type="entry name" value="EAL"/>
    <property type="match status" value="1"/>
</dbReference>
<dbReference type="PROSITE" id="PS50887">
    <property type="entry name" value="GGDEF"/>
    <property type="match status" value="1"/>
</dbReference>
<gene>
    <name evidence="3" type="ORF">AEA09_17670</name>
</gene>
<dbReference type="CDD" id="cd01949">
    <property type="entry name" value="GGDEF"/>
    <property type="match status" value="1"/>
</dbReference>
<dbReference type="InterPro" id="IPR029787">
    <property type="entry name" value="Nucleotide_cyclase"/>
</dbReference>
<evidence type="ECO:0000313" key="3">
    <source>
        <dbReference type="EMBL" id="KOS66570.1"/>
    </source>
</evidence>
<dbReference type="EMBL" id="LGRV01000007">
    <property type="protein sequence ID" value="KOS66570.1"/>
    <property type="molecule type" value="Genomic_DNA"/>
</dbReference>
<name>A0ABR5JWN3_9BACI</name>
<dbReference type="PROSITE" id="PS50883">
    <property type="entry name" value="EAL"/>
    <property type="match status" value="1"/>
</dbReference>
<comment type="caution">
    <text evidence="3">The sequence shown here is derived from an EMBL/GenBank/DDBJ whole genome shotgun (WGS) entry which is preliminary data.</text>
</comment>
<organism evidence="3 4">
    <name type="scientific">Lysinibacillus contaminans</name>
    <dbReference type="NCBI Taxonomy" id="1293441"/>
    <lineage>
        <taxon>Bacteria</taxon>
        <taxon>Bacillati</taxon>
        <taxon>Bacillota</taxon>
        <taxon>Bacilli</taxon>
        <taxon>Bacillales</taxon>
        <taxon>Bacillaceae</taxon>
        <taxon>Lysinibacillus</taxon>
    </lineage>
</organism>
<dbReference type="NCBIfam" id="TIGR00254">
    <property type="entry name" value="GGDEF"/>
    <property type="match status" value="1"/>
</dbReference>
<dbReference type="NCBIfam" id="TIGR00229">
    <property type="entry name" value="sensory_box"/>
    <property type="match status" value="1"/>
</dbReference>
<dbReference type="InterPro" id="IPR043128">
    <property type="entry name" value="Rev_trsase/Diguanyl_cyclase"/>
</dbReference>
<dbReference type="InterPro" id="IPR035965">
    <property type="entry name" value="PAS-like_dom_sf"/>
</dbReference>
<dbReference type="InterPro" id="IPR001633">
    <property type="entry name" value="EAL_dom"/>
</dbReference>
<dbReference type="SMART" id="SM00267">
    <property type="entry name" value="GGDEF"/>
    <property type="match status" value="1"/>
</dbReference>
<dbReference type="InterPro" id="IPR050706">
    <property type="entry name" value="Cyclic-di-GMP_PDE-like"/>
</dbReference>
<feature type="domain" description="GGDEF" evidence="2">
    <location>
        <begin position="327"/>
        <end position="459"/>
    </location>
</feature>
<feature type="domain" description="EAL" evidence="1">
    <location>
        <begin position="467"/>
        <end position="718"/>
    </location>
</feature>
<protein>
    <submittedName>
        <fullName evidence="3">Phytochrome-like protein cph2</fullName>
    </submittedName>
</protein>
<accession>A0ABR5JWN3</accession>
<sequence length="718" mass="82187">MMQQITQRNDYLLASIYRLGENSKKSYVVFDVKANHSILHCNDSFCELTNFSATKLKGMDYFSLLSNEGQTTDVDTIKEKLDCGTMIQAKLHHNSHNRPPFWAEIQALPFQNEECETEYVLLLVKDVTYYHTEEFLTRLGKAMFEAIEKDNSLEKKMRIICNGLDEFFLPNVSSMVLTRGDTSQLQVFTSNANLDKIPTVCDRTNFYITVMQANEFIIAEDLTTVDIPDAHKEYAILTEKQSGWFMPIRNQQQHCIGLFAIFYNAYPSSRDFFVGLFHKIAALVALAHTYEKTQKQILDLAYTDITTGLPNRHSFLNILDKFESQGREGFIKIIKPSEFHQIVELYGREAGDELLRQIARRFVENKNERNEYIARFTSSSLIISRTISRENMMYYDARIRDLIQKPFIIGDKQIYITLKTGIAPFSKDIKVADAIRFADSALSYACKKPGTRTEIFTKERNDQLEQQMTVLNHLSYALKNREISVNLQPKVDLKTGEIQSIEALARWISPTLGFVSPEVFIPVAENAGKVREIDLQILELVLQWLSQRKSSGKTLVKVAVNISPDHFYHPYFVKSVVELLRKYDIDPNYIILEVTENIGLVDFQTALTIIRELNNYGFETSVDDFGIGFSSLSYLQKLPFAELKIDRSFINGIHDAGTLAIVRSIIQLALNLGMTSVAEGIESEEQVEILRTLGCKIGQGYYYYKPMSIEQLNDILDA</sequence>
<reference evidence="4" key="1">
    <citation type="submission" date="2015-07" db="EMBL/GenBank/DDBJ databases">
        <title>Fjat-14205 dsm 2895.</title>
        <authorList>
            <person name="Liu B."/>
            <person name="Wang J."/>
            <person name="Zhu Y."/>
            <person name="Liu G."/>
            <person name="Chen Q."/>
            <person name="Chen Z."/>
            <person name="Lan J."/>
            <person name="Che J."/>
            <person name="Ge C."/>
            <person name="Shi H."/>
            <person name="Pan Z."/>
            <person name="Liu X."/>
        </authorList>
    </citation>
    <scope>NUCLEOTIDE SEQUENCE [LARGE SCALE GENOMIC DNA]</scope>
    <source>
        <strain evidence="4">DSM 25560</strain>
    </source>
</reference>